<sequence length="108" mass="11558">MKKHGPPGRGGFSFLELMVAVVIIGIIASIVVPRVSVSADSAKGKTRDHHIAHLNHLVELHHIEHDAWPTSLDDLAPQLLPDGPPDPPQGGSYTINPASHRVEHTPGP</sequence>
<dbReference type="AlphaFoldDB" id="A0A5C5VCG7"/>
<feature type="region of interest" description="Disordered" evidence="1">
    <location>
        <begin position="73"/>
        <end position="108"/>
    </location>
</feature>
<dbReference type="EMBL" id="SIHJ01000001">
    <property type="protein sequence ID" value="TWT35305.1"/>
    <property type="molecule type" value="Genomic_DNA"/>
</dbReference>
<keyword evidence="4" id="KW-1185">Reference proteome</keyword>
<dbReference type="RefSeq" id="WP_146561370.1">
    <property type="nucleotide sequence ID" value="NZ_SIHJ01000001.1"/>
</dbReference>
<feature type="transmembrane region" description="Helical" evidence="2">
    <location>
        <begin position="12"/>
        <end position="32"/>
    </location>
</feature>
<dbReference type="Proteomes" id="UP000316714">
    <property type="component" value="Unassembled WGS sequence"/>
</dbReference>
<keyword evidence="2" id="KW-0472">Membrane</keyword>
<name>A0A5C5VCG7_9BACT</name>
<dbReference type="InterPro" id="IPR012902">
    <property type="entry name" value="N_methyl_site"/>
</dbReference>
<keyword evidence="2" id="KW-1133">Transmembrane helix</keyword>
<dbReference type="OrthoDB" id="286317at2"/>
<organism evidence="3 4">
    <name type="scientific">Posidoniimonas corsicana</name>
    <dbReference type="NCBI Taxonomy" id="1938618"/>
    <lineage>
        <taxon>Bacteria</taxon>
        <taxon>Pseudomonadati</taxon>
        <taxon>Planctomycetota</taxon>
        <taxon>Planctomycetia</taxon>
        <taxon>Pirellulales</taxon>
        <taxon>Lacipirellulaceae</taxon>
        <taxon>Posidoniimonas</taxon>
    </lineage>
</organism>
<dbReference type="SUPFAM" id="SSF54523">
    <property type="entry name" value="Pili subunits"/>
    <property type="match status" value="1"/>
</dbReference>
<reference evidence="3 4" key="1">
    <citation type="submission" date="2019-02" db="EMBL/GenBank/DDBJ databases">
        <title>Deep-cultivation of Planctomycetes and their phenomic and genomic characterization uncovers novel biology.</title>
        <authorList>
            <person name="Wiegand S."/>
            <person name="Jogler M."/>
            <person name="Boedeker C."/>
            <person name="Pinto D."/>
            <person name="Vollmers J."/>
            <person name="Rivas-Marin E."/>
            <person name="Kohn T."/>
            <person name="Peeters S.H."/>
            <person name="Heuer A."/>
            <person name="Rast P."/>
            <person name="Oberbeckmann S."/>
            <person name="Bunk B."/>
            <person name="Jeske O."/>
            <person name="Meyerdierks A."/>
            <person name="Storesund J.E."/>
            <person name="Kallscheuer N."/>
            <person name="Luecker S."/>
            <person name="Lage O.M."/>
            <person name="Pohl T."/>
            <person name="Merkel B.J."/>
            <person name="Hornburger P."/>
            <person name="Mueller R.-W."/>
            <person name="Bruemmer F."/>
            <person name="Labrenz M."/>
            <person name="Spormann A.M."/>
            <person name="Op Den Camp H."/>
            <person name="Overmann J."/>
            <person name="Amann R."/>
            <person name="Jetten M.S.M."/>
            <person name="Mascher T."/>
            <person name="Medema M.H."/>
            <person name="Devos D.P."/>
            <person name="Kaster A.-K."/>
            <person name="Ovreas L."/>
            <person name="Rohde M."/>
            <person name="Galperin M.Y."/>
            <person name="Jogler C."/>
        </authorList>
    </citation>
    <scope>NUCLEOTIDE SEQUENCE [LARGE SCALE GENOMIC DNA]</scope>
    <source>
        <strain evidence="3 4">KOR34</strain>
    </source>
</reference>
<dbReference type="NCBIfam" id="TIGR02532">
    <property type="entry name" value="IV_pilin_GFxxxE"/>
    <property type="match status" value="1"/>
</dbReference>
<comment type="caution">
    <text evidence="3">The sequence shown here is derived from an EMBL/GenBank/DDBJ whole genome shotgun (WGS) entry which is preliminary data.</text>
</comment>
<dbReference type="Pfam" id="PF07963">
    <property type="entry name" value="N_methyl"/>
    <property type="match status" value="1"/>
</dbReference>
<gene>
    <name evidence="3" type="primary">xcpT_1</name>
    <name evidence="3" type="ORF">KOR34_01940</name>
</gene>
<keyword evidence="2" id="KW-0812">Transmembrane</keyword>
<dbReference type="InterPro" id="IPR045584">
    <property type="entry name" value="Pilin-like"/>
</dbReference>
<evidence type="ECO:0000313" key="3">
    <source>
        <dbReference type="EMBL" id="TWT35305.1"/>
    </source>
</evidence>
<accession>A0A5C5VCG7</accession>
<evidence type="ECO:0000256" key="2">
    <source>
        <dbReference type="SAM" id="Phobius"/>
    </source>
</evidence>
<evidence type="ECO:0000256" key="1">
    <source>
        <dbReference type="SAM" id="MobiDB-lite"/>
    </source>
</evidence>
<protein>
    <submittedName>
        <fullName evidence="3">Type II secretion system protein G</fullName>
    </submittedName>
</protein>
<proteinExistence type="predicted"/>
<evidence type="ECO:0000313" key="4">
    <source>
        <dbReference type="Proteomes" id="UP000316714"/>
    </source>
</evidence>
<dbReference type="Gene3D" id="3.30.700.10">
    <property type="entry name" value="Glycoprotein, Type 4 Pilin"/>
    <property type="match status" value="1"/>
</dbReference>